<gene>
    <name evidence="2" type="ORF">PODANS_5_11813</name>
</gene>
<name>B2AFJ7_PODAN</name>
<dbReference type="HOGENOM" id="CLU_1190309_0_0_1"/>
<reference evidence="2" key="2">
    <citation type="submission" date="2008-07" db="EMBL/GenBank/DDBJ databases">
        <authorList>
            <person name="Genoscope - CEA"/>
        </authorList>
    </citation>
    <scope>NUCLEOTIDE SEQUENCE</scope>
    <source>
        <strain evidence="2">S mat+</strain>
    </source>
</reference>
<dbReference type="GeneID" id="6188668"/>
<dbReference type="RefSeq" id="XP_001904436.1">
    <property type="nucleotide sequence ID" value="XM_001904401.1"/>
</dbReference>
<dbReference type="AlphaFoldDB" id="B2AFJ7"/>
<feature type="compositionally biased region" description="Basic and acidic residues" evidence="1">
    <location>
        <begin position="80"/>
        <end position="96"/>
    </location>
</feature>
<dbReference type="OrthoDB" id="5273847at2759"/>
<protein>
    <submittedName>
        <fullName evidence="2">Podospora anserina S mat+ genomic DNA chromosome 5, supercontig 7</fullName>
    </submittedName>
</protein>
<reference evidence="2" key="1">
    <citation type="journal article" date="2008" name="Genome Biol.">
        <title>The genome sequence of the model ascomycete fungus Podospora anserina.</title>
        <authorList>
            <person name="Espagne E."/>
            <person name="Lespinet O."/>
            <person name="Malagnac F."/>
            <person name="Da Silva C."/>
            <person name="Jaillon O."/>
            <person name="Porcel B.M."/>
            <person name="Couloux A."/>
            <person name="Aury J.-M."/>
            <person name="Segurens B."/>
            <person name="Poulain J."/>
            <person name="Anthouard V."/>
            <person name="Grossetete S."/>
            <person name="Khalili H."/>
            <person name="Coppin E."/>
            <person name="Dequard-Chablat M."/>
            <person name="Picard M."/>
            <person name="Contamine V."/>
            <person name="Arnaise S."/>
            <person name="Bourdais A."/>
            <person name="Berteaux-Lecellier V."/>
            <person name="Gautheret D."/>
            <person name="de Vries R.P."/>
            <person name="Battaglia E."/>
            <person name="Coutinho P.M."/>
            <person name="Danchin E.G.J."/>
            <person name="Henrissat B."/>
            <person name="El Khoury R."/>
            <person name="Sainsard-Chanet A."/>
            <person name="Boivin A."/>
            <person name="Pinan-Lucarre B."/>
            <person name="Sellem C.H."/>
            <person name="Debuchy R."/>
            <person name="Wincker P."/>
            <person name="Weissenbach J."/>
            <person name="Silar P."/>
        </authorList>
    </citation>
    <scope>NUCLEOTIDE SEQUENCE [LARGE SCALE GENOMIC DNA]</scope>
    <source>
        <strain evidence="2">S mat+</strain>
    </source>
</reference>
<sequence length="233" mass="25903">MGHRLPMVVSLFSGIIIGGAGGSYLANLTKISFDGERFNFGYDREDVPAESRLFGRPVLPANSEAEEERGVNKTGDTGIDEERPQRGPHTPDRQTEEECDEESDEEIDGYDPMGVDEFDEPEDEDEDKQDIKTFDIDGPRGERITEVKVSPHCTLFARRRGHGIYDGRVGYIKLVTNHGRSESFVMERYIGRNWVDKKRSFSAEPGTAITGSYGALDSIIPVAIGVITETVNI</sequence>
<evidence type="ECO:0000256" key="1">
    <source>
        <dbReference type="SAM" id="MobiDB-lite"/>
    </source>
</evidence>
<accession>B2AFJ7</accession>
<feature type="compositionally biased region" description="Acidic residues" evidence="1">
    <location>
        <begin position="97"/>
        <end position="128"/>
    </location>
</feature>
<organism evidence="2">
    <name type="scientific">Podospora anserina (strain S / ATCC MYA-4624 / DSM 980 / FGSC 10383)</name>
    <name type="common">Pleurage anserina</name>
    <dbReference type="NCBI Taxonomy" id="515849"/>
    <lineage>
        <taxon>Eukaryota</taxon>
        <taxon>Fungi</taxon>
        <taxon>Dikarya</taxon>
        <taxon>Ascomycota</taxon>
        <taxon>Pezizomycotina</taxon>
        <taxon>Sordariomycetes</taxon>
        <taxon>Sordariomycetidae</taxon>
        <taxon>Sordariales</taxon>
        <taxon>Podosporaceae</taxon>
        <taxon>Podospora</taxon>
        <taxon>Podospora anserina</taxon>
    </lineage>
</organism>
<proteinExistence type="predicted"/>
<dbReference type="EMBL" id="CU633461">
    <property type="protein sequence ID" value="CAP62216.1"/>
    <property type="molecule type" value="Genomic_DNA"/>
</dbReference>
<dbReference type="VEuPathDB" id="FungiDB:PODANS_5_11813"/>
<dbReference type="KEGG" id="pan:PODANSg1456"/>
<evidence type="ECO:0000313" key="2">
    <source>
        <dbReference type="EMBL" id="CAP62216.1"/>
    </source>
</evidence>
<feature type="region of interest" description="Disordered" evidence="1">
    <location>
        <begin position="53"/>
        <end position="128"/>
    </location>
</feature>